<reference evidence="2 3" key="1">
    <citation type="submission" date="2019-04" db="EMBL/GenBank/DDBJ databases">
        <title>Friends and foes A comparative genomics study of 23 Aspergillus species from section Flavi.</title>
        <authorList>
            <consortium name="DOE Joint Genome Institute"/>
            <person name="Kjaerbolling I."/>
            <person name="Vesth T."/>
            <person name="Frisvad J.C."/>
            <person name="Nybo J.L."/>
            <person name="Theobald S."/>
            <person name="Kildgaard S."/>
            <person name="Isbrandt T."/>
            <person name="Kuo A."/>
            <person name="Sato A."/>
            <person name="Lyhne E.K."/>
            <person name="Kogle M.E."/>
            <person name="Wiebenga A."/>
            <person name="Kun R.S."/>
            <person name="Lubbers R.J."/>
            <person name="Makela M.R."/>
            <person name="Barry K."/>
            <person name="Chovatia M."/>
            <person name="Clum A."/>
            <person name="Daum C."/>
            <person name="Haridas S."/>
            <person name="He G."/>
            <person name="LaButti K."/>
            <person name="Lipzen A."/>
            <person name="Mondo S."/>
            <person name="Riley R."/>
            <person name="Salamov A."/>
            <person name="Simmons B.A."/>
            <person name="Magnuson J.K."/>
            <person name="Henrissat B."/>
            <person name="Mortensen U.H."/>
            <person name="Larsen T.O."/>
            <person name="Devries R.P."/>
            <person name="Grigoriev I.V."/>
            <person name="Machida M."/>
            <person name="Baker S.E."/>
            <person name="Andersen M.R."/>
        </authorList>
    </citation>
    <scope>NUCLEOTIDE SEQUENCE [LARGE SCALE GENOMIC DNA]</scope>
    <source>
        <strain evidence="2 3">CBS 151.66</strain>
    </source>
</reference>
<evidence type="ECO:0000313" key="3">
    <source>
        <dbReference type="Proteomes" id="UP000326565"/>
    </source>
</evidence>
<dbReference type="OrthoDB" id="97518at2759"/>
<dbReference type="Proteomes" id="UP000326565">
    <property type="component" value="Unassembled WGS sequence"/>
</dbReference>
<dbReference type="Pfam" id="PF04525">
    <property type="entry name" value="LOR"/>
    <property type="match status" value="1"/>
</dbReference>
<dbReference type="InterPro" id="IPR025659">
    <property type="entry name" value="Tubby-like_C"/>
</dbReference>
<evidence type="ECO:0000256" key="1">
    <source>
        <dbReference type="ARBA" id="ARBA00005437"/>
    </source>
</evidence>
<comment type="similarity">
    <text evidence="1">Belongs to the LOR family.</text>
</comment>
<evidence type="ECO:0008006" key="4">
    <source>
        <dbReference type="Google" id="ProtNLM"/>
    </source>
</evidence>
<name>A0A5N5WRD3_9EURO</name>
<evidence type="ECO:0000313" key="2">
    <source>
        <dbReference type="EMBL" id="KAB8071118.1"/>
    </source>
</evidence>
<proteinExistence type="inferred from homology"/>
<dbReference type="EMBL" id="ML732282">
    <property type="protein sequence ID" value="KAB8071118.1"/>
    <property type="molecule type" value="Genomic_DNA"/>
</dbReference>
<protein>
    <recommendedName>
        <fullName evidence="4">Tubby C-terminal-like domain-containing protein</fullName>
    </recommendedName>
</protein>
<dbReference type="AlphaFoldDB" id="A0A5N5WRD3"/>
<accession>A0A5N5WRD3</accession>
<dbReference type="InterPro" id="IPR038595">
    <property type="entry name" value="LOR_sf"/>
</dbReference>
<dbReference type="SUPFAM" id="SSF54518">
    <property type="entry name" value="Tubby C-terminal domain-like"/>
    <property type="match status" value="1"/>
</dbReference>
<dbReference type="InterPro" id="IPR007612">
    <property type="entry name" value="LOR"/>
</dbReference>
<gene>
    <name evidence="2" type="ORF">BDV29DRAFT_193541</name>
</gene>
<sequence>MRFVLLGFVLKTPNHQIVIRQNYIKNLRTVLLLNPQEDSHSVAAYKVGRKYNSRSCREFRGGLGLPILELHMKLLLRNTWSITLAGSDTAGIATGAPQVAPSGNFTFTFTNVAAVDVKSVGDKDVMLVIERHGRVLGSLDVVDGDRMVAEVRESIHHSKKAALLNSLRRTHRPALEIIVTLGVDLSLVTIIAIIASDSIFGSE</sequence>
<organism evidence="2 3">
    <name type="scientific">Aspergillus leporis</name>
    <dbReference type="NCBI Taxonomy" id="41062"/>
    <lineage>
        <taxon>Eukaryota</taxon>
        <taxon>Fungi</taxon>
        <taxon>Dikarya</taxon>
        <taxon>Ascomycota</taxon>
        <taxon>Pezizomycotina</taxon>
        <taxon>Eurotiomycetes</taxon>
        <taxon>Eurotiomycetidae</taxon>
        <taxon>Eurotiales</taxon>
        <taxon>Aspergillaceae</taxon>
        <taxon>Aspergillus</taxon>
        <taxon>Aspergillus subgen. Circumdati</taxon>
    </lineage>
</organism>
<dbReference type="Gene3D" id="2.40.160.200">
    <property type="entry name" value="LURP1-related"/>
    <property type="match status" value="1"/>
</dbReference>
<keyword evidence="3" id="KW-1185">Reference proteome</keyword>